<proteinExistence type="predicted"/>
<dbReference type="Proteomes" id="UP000789845">
    <property type="component" value="Unassembled WGS sequence"/>
</dbReference>
<dbReference type="EMBL" id="CAKJTG010000008">
    <property type="protein sequence ID" value="CAG9608048.1"/>
    <property type="molecule type" value="Genomic_DNA"/>
</dbReference>
<gene>
    <name evidence="1" type="ORF">NEOCIP111885_01740</name>
</gene>
<accession>A0A9C7G9G3</accession>
<organism evidence="1 2">
    <name type="scientific">Pseudoneobacillus rhizosphaerae</name>
    <dbReference type="NCBI Taxonomy" id="2880968"/>
    <lineage>
        <taxon>Bacteria</taxon>
        <taxon>Bacillati</taxon>
        <taxon>Bacillota</taxon>
        <taxon>Bacilli</taxon>
        <taxon>Bacillales</taxon>
        <taxon>Bacillaceae</taxon>
        <taxon>Pseudoneobacillus</taxon>
    </lineage>
</organism>
<name>A0A9C7G9G3_9BACI</name>
<sequence>MYKVINRFIDKEDNDTLYEAGEVYPKGNYKPSKKRIELLLKEHPSYNCKFIEKVKEEKKPSDKG</sequence>
<evidence type="ECO:0000313" key="1">
    <source>
        <dbReference type="EMBL" id="CAG9608048.1"/>
    </source>
</evidence>
<dbReference type="RefSeq" id="WP_230496299.1">
    <property type="nucleotide sequence ID" value="NZ_CAKJTG010000008.1"/>
</dbReference>
<comment type="caution">
    <text evidence="1">The sequence shown here is derived from an EMBL/GenBank/DDBJ whole genome shotgun (WGS) entry which is preliminary data.</text>
</comment>
<evidence type="ECO:0000313" key="2">
    <source>
        <dbReference type="Proteomes" id="UP000789845"/>
    </source>
</evidence>
<keyword evidence="2" id="KW-1185">Reference proteome</keyword>
<dbReference type="AlphaFoldDB" id="A0A9C7G9G3"/>
<protein>
    <submittedName>
        <fullName evidence="1">Uncharacterized protein</fullName>
    </submittedName>
</protein>
<reference evidence="1" key="1">
    <citation type="submission" date="2021-10" db="EMBL/GenBank/DDBJ databases">
        <authorList>
            <person name="Criscuolo A."/>
        </authorList>
    </citation>
    <scope>NUCLEOTIDE SEQUENCE</scope>
    <source>
        <strain evidence="1">CIP111885</strain>
    </source>
</reference>